<evidence type="ECO:0000313" key="5">
    <source>
        <dbReference type="EMBL" id="PSJ40987.1"/>
    </source>
</evidence>
<reference evidence="5 6" key="1">
    <citation type="submission" date="2018-03" db="EMBL/GenBank/DDBJ databases">
        <title>The draft genome of Sphingosinicella sp. GL-C-18.</title>
        <authorList>
            <person name="Liu L."/>
            <person name="Li L."/>
            <person name="Liang L."/>
            <person name="Zhang X."/>
            <person name="Wang T."/>
        </authorList>
    </citation>
    <scope>NUCLEOTIDE SEQUENCE [LARGE SCALE GENOMIC DNA]</scope>
    <source>
        <strain evidence="5 6">GL-C-18</strain>
    </source>
</reference>
<dbReference type="InterPro" id="IPR024079">
    <property type="entry name" value="MetalloPept_cat_dom_sf"/>
</dbReference>
<evidence type="ECO:0000256" key="1">
    <source>
        <dbReference type="SAM" id="MobiDB-lite"/>
    </source>
</evidence>
<feature type="domain" description="EcxA zinc-binding" evidence="3">
    <location>
        <begin position="401"/>
        <end position="706"/>
    </location>
</feature>
<sequence length="805" mass="84587">MATACLALTSVSSIASAQAPAAQTVAQAAAAVLALKPAADGKILVAVPRPAADGVALRLLHATTLRTGVGSSRLGLDRGSFGPTRLMVVRRIGDKAVIQYENPRFRATLGTERERAAVRDSFANSTAWVADIVETRADGSFTFDIAPYLAADVAGVAPSLQASGAKGYRQVEKASIADPASIKAFADNVEVDALQTFRSDEATPASGVTAPDPRQISFVVHHSFVRLPGPGYVPRRLDPRVGGFGSQAVDFSVPLGDRVVYDLVNRFRLEKVDPGAARSPVKKPIVFYVDNGAPEPIRTALLEGVRWWSEAFDRAGYVGGFRAEILPEGADPMDVRYNVVNWVNRETRGWSYGQVIADPRTGEIVKGSVLLGSLRVRQDMLIFDALLGASTDPNSPAVRAALARIRQLAAHEVGHALGLVHNFAASTQGRASVMDYPAPRIGLTDGRPDLSDAYGVGLGDWDRFAIDWAYGAPPPGVDPDVAARQKADSMIASGARFVSDSDARAPGSAQPWGSLWDDGADPVAELDRMLAVRQAAIANFGPNALPAGAPLAGLRRSFVPIWLLHRYQIEAAAKLVGGVDYDYGVAGSGRAASPVAAADQERALTALLAALQPKALAVPARLLPLLSAADDGNEDPQFGIEIMPTAGGPVFDPLAAADVGATLVLGPLLERTRLSRLLLQQAADPAQLGLDTLLDRIAQTTTQDLSDPLRRRIAYRSLMSIAGVALSDRADPEVAAVAAAKLGAVAATLGKARGDGAEAAWRRGTAALLIDRERLTAELQRQAKPPEVPPGMPIGAAGGGGWFDG</sequence>
<keyword evidence="6" id="KW-1185">Reference proteome</keyword>
<dbReference type="Pfam" id="PF17148">
    <property type="entry name" value="DUF5117"/>
    <property type="match status" value="1"/>
</dbReference>
<evidence type="ECO:0000259" key="4">
    <source>
        <dbReference type="Pfam" id="PF17148"/>
    </source>
</evidence>
<feature type="region of interest" description="Disordered" evidence="1">
    <location>
        <begin position="782"/>
        <end position="805"/>
    </location>
</feature>
<feature type="domain" description="DUF5117" evidence="4">
    <location>
        <begin position="90"/>
        <end position="271"/>
    </location>
</feature>
<comment type="caution">
    <text evidence="5">The sequence shown here is derived from an EMBL/GenBank/DDBJ whole genome shotgun (WGS) entry which is preliminary data.</text>
</comment>
<dbReference type="Gene3D" id="3.40.390.10">
    <property type="entry name" value="Collagenase (Catalytic Domain)"/>
    <property type="match status" value="1"/>
</dbReference>
<dbReference type="Proteomes" id="UP000241167">
    <property type="component" value="Unassembled WGS sequence"/>
</dbReference>
<dbReference type="SUPFAM" id="SSF55486">
    <property type="entry name" value="Metalloproteases ('zincins'), catalytic domain"/>
    <property type="match status" value="1"/>
</dbReference>
<evidence type="ECO:0000259" key="3">
    <source>
        <dbReference type="Pfam" id="PF16313"/>
    </source>
</evidence>
<feature type="signal peptide" evidence="2">
    <location>
        <begin position="1"/>
        <end position="17"/>
    </location>
</feature>
<evidence type="ECO:0000256" key="2">
    <source>
        <dbReference type="SAM" id="SignalP"/>
    </source>
</evidence>
<name>A0A2P7QSQ5_9SPHN</name>
<dbReference type="PANTHER" id="PTHR38478:SF1">
    <property type="entry name" value="ZINC DEPENDENT METALLOPROTEASE DOMAIN LIPOPROTEIN"/>
    <property type="match status" value="1"/>
</dbReference>
<organism evidence="5 6">
    <name type="scientific">Allosphingosinicella deserti</name>
    <dbReference type="NCBI Taxonomy" id="2116704"/>
    <lineage>
        <taxon>Bacteria</taxon>
        <taxon>Pseudomonadati</taxon>
        <taxon>Pseudomonadota</taxon>
        <taxon>Alphaproteobacteria</taxon>
        <taxon>Sphingomonadales</taxon>
        <taxon>Sphingomonadaceae</taxon>
        <taxon>Allosphingosinicella</taxon>
    </lineage>
</organism>
<evidence type="ECO:0000313" key="6">
    <source>
        <dbReference type="Proteomes" id="UP000241167"/>
    </source>
</evidence>
<dbReference type="Pfam" id="PF16313">
    <property type="entry name" value="DUF4953"/>
    <property type="match status" value="1"/>
</dbReference>
<dbReference type="InterPro" id="IPR032534">
    <property type="entry name" value="EcxA_zinc-bd"/>
</dbReference>
<feature type="chain" id="PRO_5015154798" evidence="2">
    <location>
        <begin position="18"/>
        <end position="805"/>
    </location>
</feature>
<accession>A0A2P7QSQ5</accession>
<dbReference type="CDD" id="cd04276">
    <property type="entry name" value="ZnMc_MMP_like_2"/>
    <property type="match status" value="1"/>
</dbReference>
<dbReference type="InterPro" id="IPR034032">
    <property type="entry name" value="Zn_MMP-like_bac"/>
</dbReference>
<dbReference type="AlphaFoldDB" id="A0A2P7QSQ5"/>
<feature type="compositionally biased region" description="Gly residues" evidence="1">
    <location>
        <begin position="796"/>
        <end position="805"/>
    </location>
</feature>
<dbReference type="EMBL" id="PXYI01000003">
    <property type="protein sequence ID" value="PSJ40987.1"/>
    <property type="molecule type" value="Genomic_DNA"/>
</dbReference>
<dbReference type="PANTHER" id="PTHR38478">
    <property type="entry name" value="PEPTIDASE M1A AND M12B"/>
    <property type="match status" value="1"/>
</dbReference>
<proteinExistence type="predicted"/>
<dbReference type="GO" id="GO:0008237">
    <property type="term" value="F:metallopeptidase activity"/>
    <property type="evidence" value="ECO:0007669"/>
    <property type="project" value="InterPro"/>
</dbReference>
<protein>
    <submittedName>
        <fullName evidence="5">Peptidase</fullName>
    </submittedName>
</protein>
<keyword evidence="2" id="KW-0732">Signal</keyword>
<dbReference type="OrthoDB" id="9776599at2"/>
<gene>
    <name evidence="5" type="ORF">C7I55_09225</name>
</gene>
<dbReference type="InterPro" id="IPR033413">
    <property type="entry name" value="DUF5117"/>
</dbReference>